<feature type="region of interest" description="Disordered" evidence="1">
    <location>
        <begin position="95"/>
        <end position="115"/>
    </location>
</feature>
<comment type="caution">
    <text evidence="2">The sequence shown here is derived from an EMBL/GenBank/DDBJ whole genome shotgun (WGS) entry which is preliminary data.</text>
</comment>
<gene>
    <name evidence="2" type="ORF">EYF80_017948</name>
</gene>
<accession>A0A4Z2I1D6</accession>
<reference evidence="2 3" key="1">
    <citation type="submission" date="2019-03" db="EMBL/GenBank/DDBJ databases">
        <title>First draft genome of Liparis tanakae, snailfish: a comprehensive survey of snailfish specific genes.</title>
        <authorList>
            <person name="Kim W."/>
            <person name="Song I."/>
            <person name="Jeong J.-H."/>
            <person name="Kim D."/>
            <person name="Kim S."/>
            <person name="Ryu S."/>
            <person name="Song J.Y."/>
            <person name="Lee S.K."/>
        </authorList>
    </citation>
    <scope>NUCLEOTIDE SEQUENCE [LARGE SCALE GENOMIC DNA]</scope>
    <source>
        <tissue evidence="2">Muscle</tissue>
    </source>
</reference>
<dbReference type="EMBL" id="SRLO01000145">
    <property type="protein sequence ID" value="TNN71777.1"/>
    <property type="molecule type" value="Genomic_DNA"/>
</dbReference>
<organism evidence="2 3">
    <name type="scientific">Liparis tanakae</name>
    <name type="common">Tanaka's snailfish</name>
    <dbReference type="NCBI Taxonomy" id="230148"/>
    <lineage>
        <taxon>Eukaryota</taxon>
        <taxon>Metazoa</taxon>
        <taxon>Chordata</taxon>
        <taxon>Craniata</taxon>
        <taxon>Vertebrata</taxon>
        <taxon>Euteleostomi</taxon>
        <taxon>Actinopterygii</taxon>
        <taxon>Neopterygii</taxon>
        <taxon>Teleostei</taxon>
        <taxon>Neoteleostei</taxon>
        <taxon>Acanthomorphata</taxon>
        <taxon>Eupercaria</taxon>
        <taxon>Perciformes</taxon>
        <taxon>Cottioidei</taxon>
        <taxon>Cottales</taxon>
        <taxon>Liparidae</taxon>
        <taxon>Liparis</taxon>
    </lineage>
</organism>
<sequence>MRPRATVLLLSLEEQSRDLVQLSAQRELKSEAERPRSMWPFMLMMSDQRHRSSLPHIQGKSITFPSDWLEHPKLLQNFDEESHDHQQSDHLQAIKTQHPGRPPPVIALHPRAADRSPVRLYPTERPPLSNGHLGCAAPASPGSGSQEASVVRGKEGYQTLWTNLIIMAVQAMAQSGEVWSKRASGYERDTASTRKPRWHRKLTSRRLEISRPI</sequence>
<proteinExistence type="predicted"/>
<evidence type="ECO:0000256" key="1">
    <source>
        <dbReference type="SAM" id="MobiDB-lite"/>
    </source>
</evidence>
<evidence type="ECO:0000313" key="2">
    <source>
        <dbReference type="EMBL" id="TNN71777.1"/>
    </source>
</evidence>
<dbReference type="AlphaFoldDB" id="A0A4Z2I1D6"/>
<dbReference type="Proteomes" id="UP000314294">
    <property type="component" value="Unassembled WGS sequence"/>
</dbReference>
<evidence type="ECO:0000313" key="3">
    <source>
        <dbReference type="Proteomes" id="UP000314294"/>
    </source>
</evidence>
<keyword evidence="3" id="KW-1185">Reference proteome</keyword>
<protein>
    <submittedName>
        <fullName evidence="2">Uncharacterized protein</fullName>
    </submittedName>
</protein>
<name>A0A4Z2I1D6_9TELE</name>